<dbReference type="Pfam" id="PF00593">
    <property type="entry name" value="TonB_dep_Rec_b-barrel"/>
    <property type="match status" value="1"/>
</dbReference>
<dbReference type="InterPro" id="IPR023996">
    <property type="entry name" value="TonB-dep_OMP_SusC/RagA"/>
</dbReference>
<dbReference type="GO" id="GO:0015344">
    <property type="term" value="F:siderophore uptake transmembrane transporter activity"/>
    <property type="evidence" value="ECO:0007669"/>
    <property type="project" value="TreeGrafter"/>
</dbReference>
<dbReference type="GO" id="GO:0009279">
    <property type="term" value="C:cell outer membrane"/>
    <property type="evidence" value="ECO:0007669"/>
    <property type="project" value="UniProtKB-SubCell"/>
</dbReference>
<dbReference type="Pfam" id="PF07715">
    <property type="entry name" value="Plug"/>
    <property type="match status" value="1"/>
</dbReference>
<dbReference type="Proteomes" id="UP000192360">
    <property type="component" value="Unassembled WGS sequence"/>
</dbReference>
<evidence type="ECO:0000256" key="12">
    <source>
        <dbReference type="SAM" id="SignalP"/>
    </source>
</evidence>
<evidence type="ECO:0000256" key="10">
    <source>
        <dbReference type="PROSITE-ProRule" id="PRU01360"/>
    </source>
</evidence>
<keyword evidence="4 10" id="KW-0812">Transmembrane</keyword>
<evidence type="ECO:0000256" key="9">
    <source>
        <dbReference type="ARBA" id="ARBA00023237"/>
    </source>
</evidence>
<keyword evidence="2 10" id="KW-0813">Transport</keyword>
<organism evidence="15 16">
    <name type="scientific">Cellulophaga tyrosinoxydans</name>
    <dbReference type="NCBI Taxonomy" id="504486"/>
    <lineage>
        <taxon>Bacteria</taxon>
        <taxon>Pseudomonadati</taxon>
        <taxon>Bacteroidota</taxon>
        <taxon>Flavobacteriia</taxon>
        <taxon>Flavobacteriales</taxon>
        <taxon>Flavobacteriaceae</taxon>
        <taxon>Cellulophaga</taxon>
    </lineage>
</organism>
<keyword evidence="3 10" id="KW-1134">Transmembrane beta strand</keyword>
<reference evidence="15 16" key="1">
    <citation type="submission" date="2017-04" db="EMBL/GenBank/DDBJ databases">
        <authorList>
            <person name="Afonso C.L."/>
            <person name="Miller P.J."/>
            <person name="Scott M.A."/>
            <person name="Spackman E."/>
            <person name="Goraichik I."/>
            <person name="Dimitrov K.M."/>
            <person name="Suarez D.L."/>
            <person name="Swayne D.E."/>
        </authorList>
    </citation>
    <scope>NUCLEOTIDE SEQUENCE [LARGE SCALE GENOMIC DNA]</scope>
    <source>
        <strain evidence="15 16">DSM 21164</strain>
    </source>
</reference>
<keyword evidence="5 12" id="KW-0732">Signal</keyword>
<evidence type="ECO:0000256" key="4">
    <source>
        <dbReference type="ARBA" id="ARBA00022692"/>
    </source>
</evidence>
<evidence type="ECO:0000256" key="7">
    <source>
        <dbReference type="ARBA" id="ARBA00023136"/>
    </source>
</evidence>
<dbReference type="SUPFAM" id="SSF56935">
    <property type="entry name" value="Porins"/>
    <property type="match status" value="1"/>
</dbReference>
<feature type="signal peptide" evidence="12">
    <location>
        <begin position="1"/>
        <end position="22"/>
    </location>
</feature>
<feature type="domain" description="TonB-dependent receptor-like beta-barrel" evidence="13">
    <location>
        <begin position="426"/>
        <end position="836"/>
    </location>
</feature>
<dbReference type="InterPro" id="IPR008969">
    <property type="entry name" value="CarboxyPept-like_regulatory"/>
</dbReference>
<dbReference type="PROSITE" id="PS52016">
    <property type="entry name" value="TONB_DEPENDENT_REC_3"/>
    <property type="match status" value="1"/>
</dbReference>
<evidence type="ECO:0000256" key="8">
    <source>
        <dbReference type="ARBA" id="ARBA00023170"/>
    </source>
</evidence>
<proteinExistence type="inferred from homology"/>
<dbReference type="EMBL" id="FWXO01000001">
    <property type="protein sequence ID" value="SMC46900.1"/>
    <property type="molecule type" value="Genomic_DNA"/>
</dbReference>
<keyword evidence="16" id="KW-1185">Reference proteome</keyword>
<feature type="domain" description="TonB-dependent receptor plug" evidence="14">
    <location>
        <begin position="118"/>
        <end position="240"/>
    </location>
</feature>
<dbReference type="AlphaFoldDB" id="A0A1W1ZEL2"/>
<dbReference type="InterPro" id="IPR039426">
    <property type="entry name" value="TonB-dep_rcpt-like"/>
</dbReference>
<feature type="chain" id="PRO_5010722597" evidence="12">
    <location>
        <begin position="23"/>
        <end position="1051"/>
    </location>
</feature>
<name>A0A1W1ZEL2_9FLAO</name>
<dbReference type="SUPFAM" id="SSF49464">
    <property type="entry name" value="Carboxypeptidase regulatory domain-like"/>
    <property type="match status" value="1"/>
</dbReference>
<dbReference type="NCBIfam" id="TIGR04057">
    <property type="entry name" value="SusC_RagA_signa"/>
    <property type="match status" value="1"/>
</dbReference>
<keyword evidence="8" id="KW-0675">Receptor</keyword>
<dbReference type="GO" id="GO:0044718">
    <property type="term" value="P:siderophore transmembrane transport"/>
    <property type="evidence" value="ECO:0007669"/>
    <property type="project" value="TreeGrafter"/>
</dbReference>
<protein>
    <submittedName>
        <fullName evidence="15">TonB-linked outer membrane protein, SusC/RagA family</fullName>
    </submittedName>
</protein>
<dbReference type="Gene3D" id="2.170.130.10">
    <property type="entry name" value="TonB-dependent receptor, plug domain"/>
    <property type="match status" value="1"/>
</dbReference>
<dbReference type="PANTHER" id="PTHR30069:SF29">
    <property type="entry name" value="HEMOGLOBIN AND HEMOGLOBIN-HAPTOGLOBIN-BINDING PROTEIN 1-RELATED"/>
    <property type="match status" value="1"/>
</dbReference>
<dbReference type="STRING" id="504486.SAMN05660703_1426"/>
<sequence>MKSKLTWMLTPLLALIMSFSFAQEKTITGNVTDQSGLPLPGVSVVVVGTTSGTQTDFDGNYSINANVGQKLRFTYIGQKAVEKTIGSANTISFSMEEDAEALEEVVVTALGIERESRTLGYAVSTVKSEDLNEVRETNVLSALQGKASGILISNQSGNVGGSTRILIRGNSSLSGTVQPLFVVDGVPISNDNIATGSRITGGFDFGNRAQDINPDDIDTVTILKGASAAALYGSRASGGVIVITTKRGKKGNKASVSFNSNFRFDTPLILPDFQNSFASGDDGVYDFDQLPNEQATSGWGPSFSTLGGQTYRDIDGAQKSFQAVPGNLNDFYGTGAVSINSVTVSGAGDNGSDYRLSVAYSDQRGIVPNSSLNRTNIGFNAGREFSDKFISRTSFNYIRTTTGGTARVGANDPNVLTSIVNFLPRTTNFASFRPYKDSDGNQINLPGGQQNNPYWVAFENAPEVNVQRFFGNISMQYLPFEGFDIIGRAGYDTSVDKRFIKNSIGTVGRLNGNFTDDWNDTSELTLDLIATYNKDLNSNFNITTRGGMQWNARVFESLTNTGIDLTVPGLYDTGNAATNNVSKGFSERRIFGIFGDITFNYKNWLILNATGRNDFSSTLPVNNNSFFYPSVSLSWVFSDALDITNDIFSFGKIRGSWANVGGDTGAYLLDYNYNPDNAFFGQFGTGGTYPFDGQLAFDSNGFITNPNLKPSNQENYEVGLELGFFKSRLNINATYYSNLTEDDIIFVPTPQTSGFASFLTNVGGVSNKGFEVDVNALLVKTEDFSWDVVANFTKNETIVEDLSGLPGGALNLATEFNGIAVRAVEGKPFQLFGTRFARALDADGEEIEDQILVDADGIRQIGQPGELGTIQPDFTMGLSTTFRYKGFSLSTTFDWRQGGKMFSNTVGALRTSGLAVETAVDRDNLFVDPNTFVDNGDGTYSPNTTPIASTQRYWQQYASASIAEGNIFDATFIKWRELSFTYTFPTKALENTPIKALQMGIQARNLAIFNSEVPHIDPEASIGGAGSQLDGIERGSVPSPRSIGMNLTLNF</sequence>
<keyword evidence="7 10" id="KW-0472">Membrane</keyword>
<evidence type="ECO:0000313" key="16">
    <source>
        <dbReference type="Proteomes" id="UP000192360"/>
    </source>
</evidence>
<evidence type="ECO:0000256" key="5">
    <source>
        <dbReference type="ARBA" id="ARBA00022729"/>
    </source>
</evidence>
<evidence type="ECO:0000256" key="11">
    <source>
        <dbReference type="RuleBase" id="RU003357"/>
    </source>
</evidence>
<dbReference type="InterPro" id="IPR036942">
    <property type="entry name" value="Beta-barrel_TonB_sf"/>
</dbReference>
<evidence type="ECO:0000313" key="15">
    <source>
        <dbReference type="EMBL" id="SMC46900.1"/>
    </source>
</evidence>
<evidence type="ECO:0000256" key="3">
    <source>
        <dbReference type="ARBA" id="ARBA00022452"/>
    </source>
</evidence>
<dbReference type="InterPro" id="IPR012910">
    <property type="entry name" value="Plug_dom"/>
</dbReference>
<evidence type="ECO:0000259" key="13">
    <source>
        <dbReference type="Pfam" id="PF00593"/>
    </source>
</evidence>
<dbReference type="Gene3D" id="2.40.170.20">
    <property type="entry name" value="TonB-dependent receptor, beta-barrel domain"/>
    <property type="match status" value="1"/>
</dbReference>
<comment type="similarity">
    <text evidence="10 11">Belongs to the TonB-dependent receptor family.</text>
</comment>
<keyword evidence="6 11" id="KW-0798">TonB box</keyword>
<keyword evidence="9 10" id="KW-0998">Cell outer membrane</keyword>
<dbReference type="Gene3D" id="2.60.40.1120">
    <property type="entry name" value="Carboxypeptidase-like, regulatory domain"/>
    <property type="match status" value="1"/>
</dbReference>
<dbReference type="OrthoDB" id="9768177at2"/>
<dbReference type="Pfam" id="PF13715">
    <property type="entry name" value="CarbopepD_reg_2"/>
    <property type="match status" value="1"/>
</dbReference>
<evidence type="ECO:0000259" key="14">
    <source>
        <dbReference type="Pfam" id="PF07715"/>
    </source>
</evidence>
<accession>A0A1W1ZEL2</accession>
<dbReference type="PANTHER" id="PTHR30069">
    <property type="entry name" value="TONB-DEPENDENT OUTER MEMBRANE RECEPTOR"/>
    <property type="match status" value="1"/>
</dbReference>
<dbReference type="InterPro" id="IPR000531">
    <property type="entry name" value="Beta-barrel_TonB"/>
</dbReference>
<evidence type="ECO:0000256" key="1">
    <source>
        <dbReference type="ARBA" id="ARBA00004571"/>
    </source>
</evidence>
<gene>
    <name evidence="15" type="ORF">SAMN05660703_1426</name>
</gene>
<evidence type="ECO:0000256" key="6">
    <source>
        <dbReference type="ARBA" id="ARBA00023077"/>
    </source>
</evidence>
<evidence type="ECO:0000256" key="2">
    <source>
        <dbReference type="ARBA" id="ARBA00022448"/>
    </source>
</evidence>
<comment type="subcellular location">
    <subcellularLocation>
        <location evidence="1 10">Cell outer membrane</location>
        <topology evidence="1 10">Multi-pass membrane protein</topology>
    </subcellularLocation>
</comment>
<dbReference type="RefSeq" id="WP_084060669.1">
    <property type="nucleotide sequence ID" value="NZ_FWXO01000001.1"/>
</dbReference>
<dbReference type="NCBIfam" id="TIGR04056">
    <property type="entry name" value="OMP_RagA_SusC"/>
    <property type="match status" value="1"/>
</dbReference>
<dbReference type="InterPro" id="IPR023997">
    <property type="entry name" value="TonB-dep_OMP_SusC/RagA_CS"/>
</dbReference>
<dbReference type="InterPro" id="IPR037066">
    <property type="entry name" value="Plug_dom_sf"/>
</dbReference>